<protein>
    <submittedName>
        <fullName evidence="2">Uncharacterized protein</fullName>
    </submittedName>
</protein>
<feature type="compositionally biased region" description="Basic and acidic residues" evidence="1">
    <location>
        <begin position="159"/>
        <end position="177"/>
    </location>
</feature>
<feature type="compositionally biased region" description="Polar residues" evidence="1">
    <location>
        <begin position="126"/>
        <end position="158"/>
    </location>
</feature>
<evidence type="ECO:0000256" key="1">
    <source>
        <dbReference type="SAM" id="MobiDB-lite"/>
    </source>
</evidence>
<proteinExistence type="predicted"/>
<dbReference type="Proteomes" id="UP000319663">
    <property type="component" value="Unassembled WGS sequence"/>
</dbReference>
<sequence>MTRLYGTWLGRHVKKHRRKREEKARRRERRQLRTKRTEQLPRMEQQQAPLGTTIDEEMQSDSNAGLGTVSLCDTISFPETNMAREQSGSMEHDQQSIKLDENLDSNPRGGDESVSTKDTDGKPSVLVQQADQEHSMNYVNDAASCSQPSGLSMRGTSPEQEHTIEELEKRSSEHQQAADEEMGEPSAEAETDQAVALEGALGLELAH</sequence>
<feature type="region of interest" description="Disordered" evidence="1">
    <location>
        <begin position="1"/>
        <end position="50"/>
    </location>
</feature>
<evidence type="ECO:0000313" key="2">
    <source>
        <dbReference type="EMBL" id="TQB67587.1"/>
    </source>
</evidence>
<accession>A0A507QKV3</accession>
<dbReference type="EMBL" id="VIFY01000354">
    <property type="protein sequence ID" value="TQB67587.1"/>
    <property type="molecule type" value="Genomic_DNA"/>
</dbReference>
<dbReference type="AlphaFoldDB" id="A0A507QKV3"/>
<evidence type="ECO:0000313" key="3">
    <source>
        <dbReference type="Proteomes" id="UP000319663"/>
    </source>
</evidence>
<gene>
    <name evidence="2" type="ORF">MPDQ_005185</name>
</gene>
<name>A0A507QKV3_MONPU</name>
<organism evidence="2 3">
    <name type="scientific">Monascus purpureus</name>
    <name type="common">Red mold</name>
    <name type="synonym">Monascus anka</name>
    <dbReference type="NCBI Taxonomy" id="5098"/>
    <lineage>
        <taxon>Eukaryota</taxon>
        <taxon>Fungi</taxon>
        <taxon>Dikarya</taxon>
        <taxon>Ascomycota</taxon>
        <taxon>Pezizomycotina</taxon>
        <taxon>Eurotiomycetes</taxon>
        <taxon>Eurotiomycetidae</taxon>
        <taxon>Eurotiales</taxon>
        <taxon>Aspergillaceae</taxon>
        <taxon>Monascus</taxon>
    </lineage>
</organism>
<feature type="compositionally biased region" description="Basic and acidic residues" evidence="1">
    <location>
        <begin position="90"/>
        <end position="101"/>
    </location>
</feature>
<feature type="region of interest" description="Disordered" evidence="1">
    <location>
        <begin position="84"/>
        <end position="193"/>
    </location>
</feature>
<feature type="compositionally biased region" description="Basic and acidic residues" evidence="1">
    <location>
        <begin position="109"/>
        <end position="121"/>
    </location>
</feature>
<comment type="caution">
    <text evidence="2">The sequence shown here is derived from an EMBL/GenBank/DDBJ whole genome shotgun (WGS) entry which is preliminary data.</text>
</comment>
<feature type="compositionally biased region" description="Basic residues" evidence="1">
    <location>
        <begin position="11"/>
        <end position="34"/>
    </location>
</feature>
<keyword evidence="3" id="KW-1185">Reference proteome</keyword>
<reference evidence="2 3" key="1">
    <citation type="submission" date="2019-06" db="EMBL/GenBank/DDBJ databases">
        <title>Wine fermentation using esterase from Monascus purpureus.</title>
        <authorList>
            <person name="Geng C."/>
            <person name="Zhang Y."/>
        </authorList>
    </citation>
    <scope>NUCLEOTIDE SEQUENCE [LARGE SCALE GENOMIC DNA]</scope>
    <source>
        <strain evidence="2">HQ1</strain>
    </source>
</reference>
<feature type="compositionally biased region" description="Acidic residues" evidence="1">
    <location>
        <begin position="178"/>
        <end position="191"/>
    </location>
</feature>